<evidence type="ECO:0000313" key="1">
    <source>
        <dbReference type="EMBL" id="TSK06416.1"/>
    </source>
</evidence>
<evidence type="ECO:0008006" key="3">
    <source>
        <dbReference type="Google" id="ProtNLM"/>
    </source>
</evidence>
<dbReference type="RefSeq" id="WP_144091166.1">
    <property type="nucleotide sequence ID" value="NZ_VMHM01000001.1"/>
</dbReference>
<name>A0A556SZ96_9GAMM</name>
<protein>
    <recommendedName>
        <fullName evidence="3">CD-NTase associated protein 4-like DNA endonuclease domain-containing protein</fullName>
    </recommendedName>
</protein>
<dbReference type="Proteomes" id="UP000319483">
    <property type="component" value="Unassembled WGS sequence"/>
</dbReference>
<sequence>MAMDSGGAYSIRGFNYQKAVIAQIAINNFNVDNFYIIVENQEDIVVFFSEKIFHLQVKGQTLSIKSLVKVPKNKHSILYKLLNKEEKVDYYKVVTLDTFIKKDKDYLDKSSCNIFDNCVYDYSEKQKEEFLKCLQQENLFSGDKEKIQNELKKTKIVFSNFNNDLSNAQTYLLGYMVGKGIVVDDNVGITALNELFKQIDLKSEKKASIHNKNVIESKKITQEELKNIFRLCSVISQIPKLRIEILESLVEYELISNKEKKDIEFKFYMLNSKLRDLRKDIFDKISGSDFYIQKLESNGFSFIHSIYQKLSDDFQSDIYAVLIDIVSEKFLERNK</sequence>
<evidence type="ECO:0000313" key="2">
    <source>
        <dbReference type="Proteomes" id="UP000319483"/>
    </source>
</evidence>
<gene>
    <name evidence="1" type="ORF">FPQ15_00850</name>
</gene>
<dbReference type="EMBL" id="VMHM01000001">
    <property type="protein sequence ID" value="TSK06416.1"/>
    <property type="molecule type" value="Genomic_DNA"/>
</dbReference>
<dbReference type="AlphaFoldDB" id="A0A556SZ96"/>
<proteinExistence type="predicted"/>
<reference evidence="1 2" key="1">
    <citation type="submission" date="2019-07" db="EMBL/GenBank/DDBJ databases">
        <title>Gilliamella genomes.</title>
        <authorList>
            <person name="Zheng H."/>
        </authorList>
    </citation>
    <scope>NUCLEOTIDE SEQUENCE [LARGE SCALE GENOMIC DNA]</scope>
    <source>
        <strain evidence="1 2">W8127</strain>
    </source>
</reference>
<accession>A0A556SZ96</accession>
<comment type="caution">
    <text evidence="1">The sequence shown here is derived from an EMBL/GenBank/DDBJ whole genome shotgun (WGS) entry which is preliminary data.</text>
</comment>
<organism evidence="1 2">
    <name type="scientific">Gilliamella apicola</name>
    <dbReference type="NCBI Taxonomy" id="1196095"/>
    <lineage>
        <taxon>Bacteria</taxon>
        <taxon>Pseudomonadati</taxon>
        <taxon>Pseudomonadota</taxon>
        <taxon>Gammaproteobacteria</taxon>
        <taxon>Orbales</taxon>
        <taxon>Orbaceae</taxon>
        <taxon>Gilliamella</taxon>
    </lineage>
</organism>